<accession>F3NEE1</accession>
<reference evidence="1 2" key="1">
    <citation type="journal article" date="2011" name="J. Bacteriol.">
        <title>Draft genome sequence of the marine bacterium Streptomyces griseoaurantiacus M045, which produces novel manumycin-type antibiotics with a pABA core component.</title>
        <authorList>
            <person name="Li F."/>
            <person name="Jiang P."/>
            <person name="Zheng H."/>
            <person name="Wang S."/>
            <person name="Zhao G."/>
            <person name="Qin S."/>
            <person name="Liu Z."/>
        </authorList>
    </citation>
    <scope>NUCLEOTIDE SEQUENCE [LARGE SCALE GENOMIC DNA]</scope>
    <source>
        <strain evidence="1 2">M045</strain>
    </source>
</reference>
<proteinExistence type="predicted"/>
<dbReference type="AlphaFoldDB" id="F3NEE1"/>
<keyword evidence="2" id="KW-1185">Reference proteome</keyword>
<evidence type="ECO:0000313" key="2">
    <source>
        <dbReference type="Proteomes" id="UP000003022"/>
    </source>
</evidence>
<dbReference type="Proteomes" id="UP000003022">
    <property type="component" value="Unassembled WGS sequence"/>
</dbReference>
<name>F3NEE1_9ACTN</name>
<sequence length="55" mass="5903">MSHGTRHRLHSPSAGGHEPCPRTIAVLFAVRIAAYPALFAPKTAPEPPYSGPRAR</sequence>
<dbReference type="EMBL" id="AEYX01000026">
    <property type="protein sequence ID" value="EGG48210.1"/>
    <property type="molecule type" value="Genomic_DNA"/>
</dbReference>
<gene>
    <name evidence="1" type="ORF">SGM_1505</name>
</gene>
<organism evidence="1 2">
    <name type="scientific">Streptomyces griseoaurantiacus M045</name>
    <dbReference type="NCBI Taxonomy" id="996637"/>
    <lineage>
        <taxon>Bacteria</taxon>
        <taxon>Bacillati</taxon>
        <taxon>Actinomycetota</taxon>
        <taxon>Actinomycetes</taxon>
        <taxon>Kitasatosporales</taxon>
        <taxon>Streptomycetaceae</taxon>
        <taxon>Streptomyces</taxon>
        <taxon>Streptomyces aurantiacus group</taxon>
    </lineage>
</organism>
<comment type="caution">
    <text evidence="1">The sequence shown here is derived from an EMBL/GenBank/DDBJ whole genome shotgun (WGS) entry which is preliminary data.</text>
</comment>
<dbReference type="STRING" id="996637.SGM_1505"/>
<protein>
    <submittedName>
        <fullName evidence="1">Uncharacterized protein</fullName>
    </submittedName>
</protein>
<evidence type="ECO:0000313" key="1">
    <source>
        <dbReference type="EMBL" id="EGG48210.1"/>
    </source>
</evidence>